<dbReference type="AlphaFoldDB" id="A0A1H6YK49"/>
<feature type="compositionally biased region" description="Basic and acidic residues" evidence="1">
    <location>
        <begin position="39"/>
        <end position="60"/>
    </location>
</feature>
<reference evidence="2 3" key="1">
    <citation type="submission" date="2016-10" db="EMBL/GenBank/DDBJ databases">
        <authorList>
            <person name="de Groot N.N."/>
        </authorList>
    </citation>
    <scope>NUCLEOTIDE SEQUENCE [LARGE SCALE GENOMIC DNA]</scope>
    <source>
        <strain evidence="2 3">DSM 26515</strain>
    </source>
</reference>
<dbReference type="OrthoDB" id="162417at2"/>
<protein>
    <submittedName>
        <fullName evidence="2">Uncharacterized protein</fullName>
    </submittedName>
</protein>
<evidence type="ECO:0000313" key="2">
    <source>
        <dbReference type="EMBL" id="SEJ40766.1"/>
    </source>
</evidence>
<evidence type="ECO:0000313" key="3">
    <source>
        <dbReference type="Proteomes" id="UP000199420"/>
    </source>
</evidence>
<gene>
    <name evidence="2" type="ORF">SAMN04487997_3240</name>
</gene>
<dbReference type="RefSeq" id="WP_091339934.1">
    <property type="nucleotide sequence ID" value="NZ_FNYC01000007.1"/>
</dbReference>
<feature type="compositionally biased region" description="Basic and acidic residues" evidence="1">
    <location>
        <begin position="1"/>
        <end position="11"/>
    </location>
</feature>
<organism evidence="2 3">
    <name type="scientific">Frateuria terrea</name>
    <dbReference type="NCBI Taxonomy" id="529704"/>
    <lineage>
        <taxon>Bacteria</taxon>
        <taxon>Pseudomonadati</taxon>
        <taxon>Pseudomonadota</taxon>
        <taxon>Gammaproteobacteria</taxon>
        <taxon>Lysobacterales</taxon>
        <taxon>Rhodanobacteraceae</taxon>
        <taxon>Frateuria</taxon>
    </lineage>
</organism>
<evidence type="ECO:0000256" key="1">
    <source>
        <dbReference type="SAM" id="MobiDB-lite"/>
    </source>
</evidence>
<accession>A0A1H6YK49</accession>
<feature type="region of interest" description="Disordered" evidence="1">
    <location>
        <begin position="1"/>
        <end position="60"/>
    </location>
</feature>
<name>A0A1H6YK49_9GAMM</name>
<keyword evidence="3" id="KW-1185">Reference proteome</keyword>
<dbReference type="Proteomes" id="UP000199420">
    <property type="component" value="Unassembled WGS sequence"/>
</dbReference>
<sequence>MSQKQPNDRNQQHSKQAHGSDKGDMTVREAGQMGGHKGGQRERELVEKGHEAEDRGGRRH</sequence>
<feature type="compositionally biased region" description="Basic and acidic residues" evidence="1">
    <location>
        <begin position="18"/>
        <end position="27"/>
    </location>
</feature>
<dbReference type="EMBL" id="FNYC01000007">
    <property type="protein sequence ID" value="SEJ40766.1"/>
    <property type="molecule type" value="Genomic_DNA"/>
</dbReference>
<proteinExistence type="predicted"/>